<feature type="domain" description="Thiamin pyrophosphokinase thiamin-binding" evidence="5">
    <location>
        <begin position="186"/>
        <end position="239"/>
    </location>
</feature>
<dbReference type="SMART" id="SM00983">
    <property type="entry name" value="TPK_B1_binding"/>
    <property type="match status" value="1"/>
</dbReference>
<organism evidence="6 7">
    <name type="scientific">Strongyloides papillosus</name>
    <name type="common">Intestinal threadworm</name>
    <dbReference type="NCBI Taxonomy" id="174720"/>
    <lineage>
        <taxon>Eukaryota</taxon>
        <taxon>Metazoa</taxon>
        <taxon>Ecdysozoa</taxon>
        <taxon>Nematoda</taxon>
        <taxon>Chromadorea</taxon>
        <taxon>Rhabditida</taxon>
        <taxon>Tylenchina</taxon>
        <taxon>Panagrolaimomorpha</taxon>
        <taxon>Strongyloidoidea</taxon>
        <taxon>Strongyloididae</taxon>
        <taxon>Strongyloides</taxon>
    </lineage>
</organism>
<dbReference type="AlphaFoldDB" id="A0A0N5C058"/>
<dbReference type="InterPro" id="IPR007373">
    <property type="entry name" value="Thiamin_PyroPKinase_B1-bd"/>
</dbReference>
<name>A0A0N5C058_STREA</name>
<dbReference type="PANTHER" id="PTHR13622">
    <property type="entry name" value="THIAMIN PYROPHOSPHOKINASE"/>
    <property type="match status" value="1"/>
</dbReference>
<dbReference type="GO" id="GO:0016301">
    <property type="term" value="F:kinase activity"/>
    <property type="evidence" value="ECO:0007669"/>
    <property type="project" value="UniProtKB-KW"/>
</dbReference>
<dbReference type="Pfam" id="PF04265">
    <property type="entry name" value="TPK_B1_binding"/>
    <property type="match status" value="1"/>
</dbReference>
<reference evidence="7" key="1">
    <citation type="submission" date="2017-02" db="UniProtKB">
        <authorList>
            <consortium name="WormBaseParasite"/>
        </authorList>
    </citation>
    <scope>IDENTIFICATION</scope>
</reference>
<dbReference type="Proteomes" id="UP000046392">
    <property type="component" value="Unplaced"/>
</dbReference>
<dbReference type="InterPro" id="IPR036759">
    <property type="entry name" value="TPK_catalytic_sf"/>
</dbReference>
<dbReference type="GO" id="GO:0006772">
    <property type="term" value="P:thiamine metabolic process"/>
    <property type="evidence" value="ECO:0007669"/>
    <property type="project" value="InterPro"/>
</dbReference>
<dbReference type="InterPro" id="IPR036371">
    <property type="entry name" value="TPK_B1-bd_sf"/>
</dbReference>
<dbReference type="GO" id="GO:0004788">
    <property type="term" value="F:thiamine diphosphokinase activity"/>
    <property type="evidence" value="ECO:0007669"/>
    <property type="project" value="InterPro"/>
</dbReference>
<dbReference type="GO" id="GO:0009229">
    <property type="term" value="P:thiamine diphosphate biosynthetic process"/>
    <property type="evidence" value="ECO:0007669"/>
    <property type="project" value="InterPro"/>
</dbReference>
<sequence>MSESILHVPPWIDYLGETVVVWLNSPISEKSDIKLYSHIWNKAMLRYCTDGSSNLVAQYQEKYSLKDPNFIIGDFDSISEHSKQYFKDKSQFVHTPNQDFTDFSKTLEQITLNPLFSDIKKIIVLGGLTGRFDHVLASLNSLITFQASIFERKIKTYLIDENNLITVTSALNTTVEIVPNINILTGKCGYIPIMQKKTVVTTNGYKWDLENEEIFFGGIISTSNEIEKNRISIKTNQPVILYFEIKSDFM</sequence>
<dbReference type="InterPro" id="IPR007371">
    <property type="entry name" value="TPK_catalytic"/>
</dbReference>
<keyword evidence="1" id="KW-0808">Transferase</keyword>
<dbReference type="PANTHER" id="PTHR13622:SF8">
    <property type="entry name" value="THIAMIN PYROPHOSPHOKINASE 1"/>
    <property type="match status" value="1"/>
</dbReference>
<evidence type="ECO:0000313" key="6">
    <source>
        <dbReference type="Proteomes" id="UP000046392"/>
    </source>
</evidence>
<dbReference type="SUPFAM" id="SSF63862">
    <property type="entry name" value="Thiamin pyrophosphokinase, substrate-binding domain"/>
    <property type="match status" value="1"/>
</dbReference>
<dbReference type="NCBIfam" id="TIGR01378">
    <property type="entry name" value="thi_PPkinase"/>
    <property type="match status" value="1"/>
</dbReference>
<dbReference type="Gene3D" id="3.40.50.10240">
    <property type="entry name" value="Thiamin pyrophosphokinase, catalytic domain"/>
    <property type="match status" value="1"/>
</dbReference>
<keyword evidence="4" id="KW-0067">ATP-binding</keyword>
<evidence type="ECO:0000259" key="5">
    <source>
        <dbReference type="SMART" id="SM00983"/>
    </source>
</evidence>
<dbReference type="GO" id="GO:0030975">
    <property type="term" value="F:thiamine binding"/>
    <property type="evidence" value="ECO:0007669"/>
    <property type="project" value="InterPro"/>
</dbReference>
<evidence type="ECO:0000256" key="3">
    <source>
        <dbReference type="ARBA" id="ARBA00022777"/>
    </source>
</evidence>
<dbReference type="Pfam" id="PF04263">
    <property type="entry name" value="TPK_catalytic"/>
    <property type="match status" value="1"/>
</dbReference>
<protein>
    <submittedName>
        <fullName evidence="7">Thiamine diphosphokinase</fullName>
    </submittedName>
</protein>
<dbReference type="WBParaSite" id="SPAL_0001138900.1">
    <property type="protein sequence ID" value="SPAL_0001138900.1"/>
    <property type="gene ID" value="SPAL_0001138900"/>
</dbReference>
<accession>A0A0N5C058</accession>
<evidence type="ECO:0000256" key="4">
    <source>
        <dbReference type="ARBA" id="ARBA00022840"/>
    </source>
</evidence>
<keyword evidence="6" id="KW-1185">Reference proteome</keyword>
<evidence type="ECO:0000256" key="2">
    <source>
        <dbReference type="ARBA" id="ARBA00022741"/>
    </source>
</evidence>
<dbReference type="CDD" id="cd07995">
    <property type="entry name" value="TPK"/>
    <property type="match status" value="1"/>
</dbReference>
<dbReference type="InterPro" id="IPR006282">
    <property type="entry name" value="Thi_PPkinase"/>
</dbReference>
<evidence type="ECO:0000256" key="1">
    <source>
        <dbReference type="ARBA" id="ARBA00022679"/>
    </source>
</evidence>
<proteinExistence type="predicted"/>
<dbReference type="SUPFAM" id="SSF63999">
    <property type="entry name" value="Thiamin pyrophosphokinase, catalytic domain"/>
    <property type="match status" value="1"/>
</dbReference>
<evidence type="ECO:0000313" key="7">
    <source>
        <dbReference type="WBParaSite" id="SPAL_0001138900.1"/>
    </source>
</evidence>
<dbReference type="GO" id="GO:0005524">
    <property type="term" value="F:ATP binding"/>
    <property type="evidence" value="ECO:0007669"/>
    <property type="project" value="UniProtKB-KW"/>
</dbReference>
<keyword evidence="3" id="KW-0418">Kinase</keyword>
<keyword evidence="2" id="KW-0547">Nucleotide-binding</keyword>
<dbReference type="STRING" id="174720.A0A0N5C058"/>